<comment type="subcellular location">
    <subcellularLocation>
        <location evidence="1">Nucleus</location>
    </subcellularLocation>
</comment>
<evidence type="ECO:0000256" key="6">
    <source>
        <dbReference type="PROSITE-ProRule" id="PRU00221"/>
    </source>
</evidence>
<dbReference type="Proteomes" id="UP000650582">
    <property type="component" value="Unassembled WGS sequence"/>
</dbReference>
<dbReference type="AlphaFoldDB" id="A0A8H7H0F1"/>
<evidence type="ECO:0000256" key="7">
    <source>
        <dbReference type="SAM" id="MobiDB-lite"/>
    </source>
</evidence>
<organism evidence="9 11">
    <name type="scientific">Rhizoctonia solani</name>
    <dbReference type="NCBI Taxonomy" id="456999"/>
    <lineage>
        <taxon>Eukaryota</taxon>
        <taxon>Fungi</taxon>
        <taxon>Dikarya</taxon>
        <taxon>Basidiomycota</taxon>
        <taxon>Agaricomycotina</taxon>
        <taxon>Agaricomycetes</taxon>
        <taxon>Cantharellales</taxon>
        <taxon>Ceratobasidiaceae</taxon>
        <taxon>Rhizoctonia</taxon>
    </lineage>
</organism>
<dbReference type="SMART" id="SM00320">
    <property type="entry name" value="WD40"/>
    <property type="match status" value="6"/>
</dbReference>
<dbReference type="InterPro" id="IPR022052">
    <property type="entry name" value="Histone-bd_RBBP4-like_N"/>
</dbReference>
<dbReference type="OrthoDB" id="427795at2759"/>
<evidence type="ECO:0000256" key="1">
    <source>
        <dbReference type="ARBA" id="ARBA00004123"/>
    </source>
</evidence>
<dbReference type="PRINTS" id="PR00320">
    <property type="entry name" value="GPROTEINBRPT"/>
</dbReference>
<dbReference type="Pfam" id="PF12265">
    <property type="entry name" value="CAF1C_H4-bd"/>
    <property type="match status" value="1"/>
</dbReference>
<reference evidence="9" key="1">
    <citation type="submission" date="2020-09" db="EMBL/GenBank/DDBJ databases">
        <title>Comparative genome analyses of four rice-infecting Rhizoctonia solani isolates reveal extensive enrichment of homogalacturonan modification genes.</title>
        <authorList>
            <person name="Lee D.-Y."/>
            <person name="Jeon J."/>
            <person name="Kim K.-T."/>
            <person name="Cheong K."/>
            <person name="Song H."/>
            <person name="Choi G."/>
            <person name="Ko J."/>
            <person name="Opiyo S.O."/>
            <person name="Zuo S."/>
            <person name="Madhav S."/>
            <person name="Lee Y.-H."/>
            <person name="Wang G.-L."/>
        </authorList>
    </citation>
    <scope>NUCLEOTIDE SEQUENCE</scope>
    <source>
        <strain evidence="10">AG1-IA WGL</strain>
        <strain evidence="9">AG1-IA YN-7</strain>
    </source>
</reference>
<evidence type="ECO:0000313" key="9">
    <source>
        <dbReference type="EMBL" id="KAF8671113.1"/>
    </source>
</evidence>
<sequence length="479" mass="52961">MPRSDNSPVPYDEEEDAEMDGENANKVVNEEYKIWKKNAPYLYDTLITHALDWPTLTCEWFPDTECPPDKPYSISRLLLGTHTSRQSKDYLQIATVHIPKRVSSTSDSLSRENYDEDSGELHTTSAGPAPRIQITQRMLHDGEINRARYMPQNPNILATKSVSGRVFIYDRTKHPSEPDSDAMRPDVTLVGQTMEGYGLGWSKCWEGHVLSSGEDTTVCHWDVQAGYSKSGSGVEPVDVFRGHGSVVGDVSWHATHQNVFASVGDDKQLFISNVPSTAPPNELKLKNTSWDTRDPARTKPKQRVTAHDREILAVSFCPSNENLILTGSSDKTIGIWDTRTLSHRLHSLESHRDEVLQLSWSPTSPTVLASASSDRRVHIWDLSRIGEEQSPDDAEDGPPELMFIHGGHTGRPTDVCWCPGPVDASKAEGGKGGGGGELSGWEVASAAEDNVLMVWSMSANIWAGEGKTVDEEELEVEDD</sequence>
<keyword evidence="3" id="KW-0677">Repeat</keyword>
<feature type="region of interest" description="Disordered" evidence="7">
    <location>
        <begin position="281"/>
        <end position="305"/>
    </location>
</feature>
<name>A0A8H7H0F1_9AGAM</name>
<feature type="domain" description="Histone-binding protein RBBP4-like N-terminal" evidence="8">
    <location>
        <begin position="30"/>
        <end position="100"/>
    </location>
</feature>
<dbReference type="InterPro" id="IPR020472">
    <property type="entry name" value="WD40_PAC1"/>
</dbReference>
<dbReference type="GO" id="GO:0006325">
    <property type="term" value="P:chromatin organization"/>
    <property type="evidence" value="ECO:0007669"/>
    <property type="project" value="UniProtKB-KW"/>
</dbReference>
<dbReference type="PROSITE" id="PS00678">
    <property type="entry name" value="WD_REPEATS_1"/>
    <property type="match status" value="2"/>
</dbReference>
<proteinExistence type="predicted"/>
<dbReference type="PANTHER" id="PTHR22850">
    <property type="entry name" value="WD40 REPEAT FAMILY"/>
    <property type="match status" value="1"/>
</dbReference>
<dbReference type="EMBL" id="JACYCC010000220">
    <property type="protein sequence ID" value="KAF8671113.1"/>
    <property type="molecule type" value="Genomic_DNA"/>
</dbReference>
<dbReference type="EMBL" id="JACYCD010000056">
    <property type="protein sequence ID" value="KAF8704281.1"/>
    <property type="molecule type" value="Genomic_DNA"/>
</dbReference>
<comment type="caution">
    <text evidence="9">The sequence shown here is derived from an EMBL/GenBank/DDBJ whole genome shotgun (WGS) entry which is preliminary data.</text>
</comment>
<accession>A0A8H7H0F1</accession>
<keyword evidence="9" id="KW-0808">Transferase</keyword>
<dbReference type="InterPro" id="IPR036322">
    <property type="entry name" value="WD40_repeat_dom_sf"/>
</dbReference>
<dbReference type="GO" id="GO:0016740">
    <property type="term" value="F:transferase activity"/>
    <property type="evidence" value="ECO:0007669"/>
    <property type="project" value="UniProtKB-KW"/>
</dbReference>
<dbReference type="SUPFAM" id="SSF50978">
    <property type="entry name" value="WD40 repeat-like"/>
    <property type="match status" value="1"/>
</dbReference>
<gene>
    <name evidence="10" type="ORF">RHS03_06072</name>
    <name evidence="9" type="ORF">RHS04_08464</name>
</gene>
<dbReference type="GO" id="GO:0005634">
    <property type="term" value="C:nucleus"/>
    <property type="evidence" value="ECO:0007669"/>
    <property type="project" value="UniProtKB-SubCell"/>
</dbReference>
<dbReference type="InterPro" id="IPR019775">
    <property type="entry name" value="WD40_repeat_CS"/>
</dbReference>
<keyword evidence="4" id="KW-0156">Chromatin regulator</keyword>
<evidence type="ECO:0000313" key="11">
    <source>
        <dbReference type="Proteomes" id="UP000650582"/>
    </source>
</evidence>
<evidence type="ECO:0000256" key="3">
    <source>
        <dbReference type="ARBA" id="ARBA00022737"/>
    </source>
</evidence>
<feature type="region of interest" description="Disordered" evidence="7">
    <location>
        <begin position="1"/>
        <end position="23"/>
    </location>
</feature>
<keyword evidence="5" id="KW-0539">Nucleus</keyword>
<feature type="compositionally biased region" description="Acidic residues" evidence="7">
    <location>
        <begin position="11"/>
        <end position="21"/>
    </location>
</feature>
<dbReference type="PROSITE" id="PS50294">
    <property type="entry name" value="WD_REPEATS_REGION"/>
    <property type="match status" value="2"/>
</dbReference>
<feature type="repeat" description="WD" evidence="6">
    <location>
        <begin position="348"/>
        <end position="383"/>
    </location>
</feature>
<evidence type="ECO:0000256" key="2">
    <source>
        <dbReference type="ARBA" id="ARBA00022574"/>
    </source>
</evidence>
<dbReference type="InterPro" id="IPR001680">
    <property type="entry name" value="WD40_rpt"/>
</dbReference>
<dbReference type="Gene3D" id="2.130.10.10">
    <property type="entry name" value="YVTN repeat-like/Quinoprotein amine dehydrogenase"/>
    <property type="match status" value="1"/>
</dbReference>
<feature type="repeat" description="WD" evidence="6">
    <location>
        <begin position="304"/>
        <end position="340"/>
    </location>
</feature>
<evidence type="ECO:0000256" key="4">
    <source>
        <dbReference type="ARBA" id="ARBA00022853"/>
    </source>
</evidence>
<keyword evidence="2 6" id="KW-0853">WD repeat</keyword>
<evidence type="ECO:0000256" key="5">
    <source>
        <dbReference type="ARBA" id="ARBA00023242"/>
    </source>
</evidence>
<protein>
    <submittedName>
        <fullName evidence="9">Histone acetyltransferase type B subunit 2</fullName>
    </submittedName>
</protein>
<dbReference type="InterPro" id="IPR050459">
    <property type="entry name" value="WD_repeat_RBAP46/RBAP48/MSI1"/>
</dbReference>
<dbReference type="InterPro" id="IPR015943">
    <property type="entry name" value="WD40/YVTN_repeat-like_dom_sf"/>
</dbReference>
<dbReference type="PROSITE" id="PS50082">
    <property type="entry name" value="WD_REPEATS_2"/>
    <property type="match status" value="2"/>
</dbReference>
<evidence type="ECO:0000259" key="8">
    <source>
        <dbReference type="Pfam" id="PF12265"/>
    </source>
</evidence>
<dbReference type="Pfam" id="PF00400">
    <property type="entry name" value="WD40"/>
    <property type="match status" value="3"/>
</dbReference>
<feature type="region of interest" description="Disordered" evidence="7">
    <location>
        <begin position="101"/>
        <end position="127"/>
    </location>
</feature>
<dbReference type="Proteomes" id="UP000602905">
    <property type="component" value="Unassembled WGS sequence"/>
</dbReference>
<evidence type="ECO:0000313" key="10">
    <source>
        <dbReference type="EMBL" id="KAF8704281.1"/>
    </source>
</evidence>